<sequence>MMDSLALSNSLHSNANESTKDNSQIEERPSVGAFESGQNSDNEDKMWDYVIEKHGRVEFQAVYNIIDKLREQRFSEEGQRVINEQVAVTLSHLGMNEPLKQQELIGLVGSFMIIEEFKQNRQGFSAK</sequence>
<gene>
    <name evidence="2" type="ORF">SRAS04492_LOCUS3085</name>
</gene>
<feature type="compositionally biased region" description="Basic and acidic residues" evidence="1">
    <location>
        <begin position="18"/>
        <end position="29"/>
    </location>
</feature>
<organism evidence="2">
    <name type="scientific">Strombidium rassoulzadegani</name>
    <dbReference type="NCBI Taxonomy" id="1082188"/>
    <lineage>
        <taxon>Eukaryota</taxon>
        <taxon>Sar</taxon>
        <taxon>Alveolata</taxon>
        <taxon>Ciliophora</taxon>
        <taxon>Intramacronucleata</taxon>
        <taxon>Spirotrichea</taxon>
        <taxon>Oligotrichia</taxon>
        <taxon>Strombidiidae</taxon>
        <taxon>Strombidium</taxon>
    </lineage>
</organism>
<name>A0A7S3CLN7_9SPIT</name>
<proteinExistence type="predicted"/>
<evidence type="ECO:0000313" key="2">
    <source>
        <dbReference type="EMBL" id="CAE0231289.1"/>
    </source>
</evidence>
<feature type="compositionally biased region" description="Low complexity" evidence="1">
    <location>
        <begin position="1"/>
        <end position="17"/>
    </location>
</feature>
<dbReference type="EMBL" id="HBIA01005995">
    <property type="protein sequence ID" value="CAE0231289.1"/>
    <property type="molecule type" value="Transcribed_RNA"/>
</dbReference>
<feature type="region of interest" description="Disordered" evidence="1">
    <location>
        <begin position="1"/>
        <end position="42"/>
    </location>
</feature>
<protein>
    <submittedName>
        <fullName evidence="2">Uncharacterized protein</fullName>
    </submittedName>
</protein>
<evidence type="ECO:0000256" key="1">
    <source>
        <dbReference type="SAM" id="MobiDB-lite"/>
    </source>
</evidence>
<reference evidence="2" key="1">
    <citation type="submission" date="2021-01" db="EMBL/GenBank/DDBJ databases">
        <authorList>
            <person name="Corre E."/>
            <person name="Pelletier E."/>
            <person name="Niang G."/>
            <person name="Scheremetjew M."/>
            <person name="Finn R."/>
            <person name="Kale V."/>
            <person name="Holt S."/>
            <person name="Cochrane G."/>
            <person name="Meng A."/>
            <person name="Brown T."/>
            <person name="Cohen L."/>
        </authorList>
    </citation>
    <scope>NUCLEOTIDE SEQUENCE</scope>
    <source>
        <strain evidence="2">Ras09</strain>
    </source>
</reference>
<accession>A0A7S3CLN7</accession>
<dbReference type="AlphaFoldDB" id="A0A7S3CLN7"/>